<feature type="region of interest" description="Disordered" evidence="2">
    <location>
        <begin position="1"/>
        <end position="263"/>
    </location>
</feature>
<dbReference type="EMBL" id="JAUCMV010000004">
    <property type="protein sequence ID" value="KAK0400720.1"/>
    <property type="molecule type" value="Genomic_DNA"/>
</dbReference>
<comment type="caution">
    <text evidence="3">The sequence shown here is derived from an EMBL/GenBank/DDBJ whole genome shotgun (WGS) entry which is preliminary data.</text>
</comment>
<feature type="compositionally biased region" description="Basic and acidic residues" evidence="2">
    <location>
        <begin position="153"/>
        <end position="173"/>
    </location>
</feature>
<feature type="compositionally biased region" description="Low complexity" evidence="2">
    <location>
        <begin position="233"/>
        <end position="263"/>
    </location>
</feature>
<dbReference type="Proteomes" id="UP001175271">
    <property type="component" value="Unassembled WGS sequence"/>
</dbReference>
<evidence type="ECO:0000313" key="3">
    <source>
        <dbReference type="EMBL" id="KAK0400720.1"/>
    </source>
</evidence>
<feature type="coiled-coil region" evidence="1">
    <location>
        <begin position="386"/>
        <end position="449"/>
    </location>
</feature>
<feature type="compositionally biased region" description="Acidic residues" evidence="2">
    <location>
        <begin position="174"/>
        <end position="193"/>
    </location>
</feature>
<evidence type="ECO:0000256" key="1">
    <source>
        <dbReference type="SAM" id="Coils"/>
    </source>
</evidence>
<sequence length="528" mass="56433">MYRRIRGSEQWQQLRSQDSSAQPGWTPPSSPQAVDACIDPEEKYMPSTPSRESSETTAPATRERRSKANSNKAWAALMPAKRGKTSEDEEEQQQPEPAKPVSTPATRGSKRGRGKKESPVPAKQAKKDSPPPPLTPQSEKGEANEETSTAPVKGEDLVPDHDTGMMKLSKMEEGYFEEEEMEEDDDSQDYIDDPNDKDFGMEAMPPPKRGARGKAGAKAAATPARGARGGRGSAPTPQSRAKPAARAVPASPATSSAPAPAAPTLRPITAVSSASGSIVVPRNATTVLSSTGKPLKIVKLNGAAVRGARLVGQRIVTTSSAASLPVGTTAPTTSAVSSFRPVSGGSTDGAVSSMASSASKEVAEITQKYKDRIIPGQTVGEFNKIIDTLKSELVRMAEDRQRMSANHRETIDNMQLHYSTLIDLKESRIRQLEQQVDQLQKKLHTSVDSHLTQVLGNETSTTASKAGEASNGKQPRVAVLSAAGQKGKLGGPVSRAMDFDEDDEDFDVRDIVQSMGMNAEESYLQESD</sequence>
<organism evidence="3 4">
    <name type="scientific">Steinernema hermaphroditum</name>
    <dbReference type="NCBI Taxonomy" id="289476"/>
    <lineage>
        <taxon>Eukaryota</taxon>
        <taxon>Metazoa</taxon>
        <taxon>Ecdysozoa</taxon>
        <taxon>Nematoda</taxon>
        <taxon>Chromadorea</taxon>
        <taxon>Rhabditida</taxon>
        <taxon>Tylenchina</taxon>
        <taxon>Panagrolaimomorpha</taxon>
        <taxon>Strongyloidoidea</taxon>
        <taxon>Steinernematidae</taxon>
        <taxon>Steinernema</taxon>
    </lineage>
</organism>
<feature type="compositionally biased region" description="Polar residues" evidence="2">
    <location>
        <begin position="9"/>
        <end position="23"/>
    </location>
</feature>
<protein>
    <submittedName>
        <fullName evidence="3">Uncharacterized protein</fullName>
    </submittedName>
</protein>
<dbReference type="AlphaFoldDB" id="A0AA39H7K8"/>
<reference evidence="3" key="1">
    <citation type="submission" date="2023-06" db="EMBL/GenBank/DDBJ databases">
        <title>Genomic analysis of the entomopathogenic nematode Steinernema hermaphroditum.</title>
        <authorList>
            <person name="Schwarz E.M."/>
            <person name="Heppert J.K."/>
            <person name="Baniya A."/>
            <person name="Schwartz H.T."/>
            <person name="Tan C.-H."/>
            <person name="Antoshechkin I."/>
            <person name="Sternberg P.W."/>
            <person name="Goodrich-Blair H."/>
            <person name="Dillman A.R."/>
        </authorList>
    </citation>
    <scope>NUCLEOTIDE SEQUENCE</scope>
    <source>
        <strain evidence="3">PS9179</strain>
        <tissue evidence="3">Whole animal</tissue>
    </source>
</reference>
<evidence type="ECO:0000256" key="2">
    <source>
        <dbReference type="SAM" id="MobiDB-lite"/>
    </source>
</evidence>
<gene>
    <name evidence="3" type="ORF">QR680_015417</name>
</gene>
<feature type="compositionally biased region" description="Low complexity" evidence="2">
    <location>
        <begin position="214"/>
        <end position="226"/>
    </location>
</feature>
<accession>A0AA39H7K8</accession>
<proteinExistence type="predicted"/>
<name>A0AA39H7K8_9BILA</name>
<feature type="compositionally biased region" description="Low complexity" evidence="2">
    <location>
        <begin position="46"/>
        <end position="57"/>
    </location>
</feature>
<evidence type="ECO:0000313" key="4">
    <source>
        <dbReference type="Proteomes" id="UP001175271"/>
    </source>
</evidence>
<keyword evidence="4" id="KW-1185">Reference proteome</keyword>
<keyword evidence="1" id="KW-0175">Coiled coil</keyword>